<evidence type="ECO:0000256" key="6">
    <source>
        <dbReference type="ARBA" id="ARBA00022679"/>
    </source>
</evidence>
<evidence type="ECO:0000256" key="2">
    <source>
        <dbReference type="ARBA" id="ARBA00004323"/>
    </source>
</evidence>
<keyword evidence="12 15" id="KW-0472">Membrane</keyword>
<evidence type="ECO:0000256" key="13">
    <source>
        <dbReference type="ARBA" id="ARBA00023180"/>
    </source>
</evidence>
<comment type="catalytic activity">
    <reaction evidence="14">
        <text>3-O-(N-acetyl-beta-D-glucosaminyl-(1-&gt;4)-alpha-D-mannosyl)-L-threonyl-[protein] + UDP-N-acetyl-alpha-D-galactosamine = 3-O-[beta-D-GalNAc-(1-&gt;3)-beta-D-GlcNAc-(1-&gt;4)-alpha-D-Man]-L-Thr-[protein] + UDP + H(+)</text>
        <dbReference type="Rhea" id="RHEA:37667"/>
        <dbReference type="Rhea" id="RHEA-COMP:13308"/>
        <dbReference type="Rhea" id="RHEA-COMP:13618"/>
        <dbReference type="ChEBI" id="CHEBI:15378"/>
        <dbReference type="ChEBI" id="CHEBI:58223"/>
        <dbReference type="ChEBI" id="CHEBI:67138"/>
        <dbReference type="ChEBI" id="CHEBI:136709"/>
        <dbReference type="ChEBI" id="CHEBI:137540"/>
        <dbReference type="EC" id="2.4.1.313"/>
    </reaction>
</comment>
<keyword evidence="9 15" id="KW-0735">Signal-anchor</keyword>
<evidence type="ECO:0000256" key="9">
    <source>
        <dbReference type="ARBA" id="ARBA00022968"/>
    </source>
</evidence>
<evidence type="ECO:0000256" key="11">
    <source>
        <dbReference type="ARBA" id="ARBA00023034"/>
    </source>
</evidence>
<dbReference type="GO" id="GO:0000139">
    <property type="term" value="C:Golgi membrane"/>
    <property type="evidence" value="ECO:0007669"/>
    <property type="project" value="UniProtKB-SubCell"/>
</dbReference>
<protein>
    <recommendedName>
        <fullName evidence="15">Hexosyltransferase</fullName>
        <ecNumber evidence="15">2.4.1.-</ecNumber>
    </recommendedName>
</protein>
<comment type="subcellular location">
    <subcellularLocation>
        <location evidence="1">Endoplasmic reticulum</location>
    </subcellularLocation>
    <subcellularLocation>
        <location evidence="2 15">Golgi apparatus membrane</location>
        <topology evidence="2 15">Single-pass type II membrane protein</topology>
    </subcellularLocation>
</comment>
<evidence type="ECO:0000313" key="17">
    <source>
        <dbReference type="RefSeq" id="XP_022089819.1"/>
    </source>
</evidence>
<comment type="similarity">
    <text evidence="4 15">Belongs to the glycosyltransferase 31 family.</text>
</comment>
<accession>A0A8B7Y9A3</accession>
<evidence type="ECO:0000256" key="10">
    <source>
        <dbReference type="ARBA" id="ARBA00022989"/>
    </source>
</evidence>
<dbReference type="AlphaFoldDB" id="A0A8B7Y9A3"/>
<dbReference type="GO" id="GO:0005783">
    <property type="term" value="C:endoplasmic reticulum"/>
    <property type="evidence" value="ECO:0007669"/>
    <property type="project" value="UniProtKB-SubCell"/>
</dbReference>
<dbReference type="InterPro" id="IPR002659">
    <property type="entry name" value="Glyco_trans_31"/>
</dbReference>
<evidence type="ECO:0000313" key="16">
    <source>
        <dbReference type="Proteomes" id="UP000694845"/>
    </source>
</evidence>
<dbReference type="GeneID" id="110978840"/>
<evidence type="ECO:0000256" key="3">
    <source>
        <dbReference type="ARBA" id="ARBA00004922"/>
    </source>
</evidence>
<keyword evidence="16" id="KW-1185">Reference proteome</keyword>
<evidence type="ECO:0000256" key="4">
    <source>
        <dbReference type="ARBA" id="ARBA00008661"/>
    </source>
</evidence>
<name>A0A8B7Y9A3_ACAPL</name>
<comment type="pathway">
    <text evidence="3">Protein modification; protein glycosylation.</text>
</comment>
<dbReference type="PANTHER" id="PTHR11214">
    <property type="entry name" value="BETA-1,3-N-ACETYLGLUCOSAMINYLTRANSFERASE"/>
    <property type="match status" value="1"/>
</dbReference>
<keyword evidence="8" id="KW-0256">Endoplasmic reticulum</keyword>
<keyword evidence="11 15" id="KW-0333">Golgi apparatus</keyword>
<dbReference type="GO" id="GO:0016758">
    <property type="term" value="F:hexosyltransferase activity"/>
    <property type="evidence" value="ECO:0007669"/>
    <property type="project" value="InterPro"/>
</dbReference>
<evidence type="ECO:0000256" key="7">
    <source>
        <dbReference type="ARBA" id="ARBA00022692"/>
    </source>
</evidence>
<keyword evidence="6" id="KW-0808">Transferase</keyword>
<dbReference type="CTD" id="148789"/>
<dbReference type="Proteomes" id="UP000694845">
    <property type="component" value="Unplaced"/>
</dbReference>
<sequence length="502" mass="58119">MADRPISTHSAICFLSVWIVAFTFRHLFLQFGEQETRYNMHHEIVFGVLSARENSAQRHAVRETWGQYIREQSELKNKVLLRFIVGSRGCDIPQQFREDMYSCQSVLLNTSMVNLNAEIVALDFKMPLSNRYGATKSLEYFGTDFKVNYALIVRKLGINAAALSQEKQCSVTLYDTWSQEPVIDVTFTPNDPGTLLDGFRFKDVETYLFPKNFEGTIVVGPLSKDDVWLSERKNEQIGSHMHNTHKILSARKILRTSKTKGFPSEIELLDFSFPLGNFVFEIYEPVKVDEMIKYSSAMAQSQIERNNQESQTLKDEQKEYSDLLFVDEIDVYRNIPQKLVHFFRWVINSTEANFIIKTDDDCFMNVEAVIRMLQNGHITAKSRTWWGNFRTNWPLDVLGKWAETEYPAPVYPAFACGSGNLLTRDLVEWIAQNSQFLHVYQGEDVSMGIWLASILPYYIDDSRWKCDDVCQQDVFVLPELSPQQLRTSWKNWMQCQNPCSCG</sequence>
<keyword evidence="13" id="KW-0325">Glycoprotein</keyword>
<reference evidence="17" key="1">
    <citation type="submission" date="2025-08" db="UniProtKB">
        <authorList>
            <consortium name="RefSeq"/>
        </authorList>
    </citation>
    <scope>IDENTIFICATION</scope>
</reference>
<keyword evidence="7 15" id="KW-0812">Transmembrane</keyword>
<organism evidence="16 17">
    <name type="scientific">Acanthaster planci</name>
    <name type="common">Crown-of-thorns starfish</name>
    <dbReference type="NCBI Taxonomy" id="133434"/>
    <lineage>
        <taxon>Eukaryota</taxon>
        <taxon>Metazoa</taxon>
        <taxon>Echinodermata</taxon>
        <taxon>Eleutherozoa</taxon>
        <taxon>Asterozoa</taxon>
        <taxon>Asteroidea</taxon>
        <taxon>Valvatacea</taxon>
        <taxon>Valvatida</taxon>
        <taxon>Acanthasteridae</taxon>
        <taxon>Acanthaster</taxon>
    </lineage>
</organism>
<evidence type="ECO:0000256" key="14">
    <source>
        <dbReference type="ARBA" id="ARBA00047667"/>
    </source>
</evidence>
<feature type="transmembrane region" description="Helical" evidence="15">
    <location>
        <begin position="6"/>
        <end position="28"/>
    </location>
</feature>
<evidence type="ECO:0000256" key="8">
    <source>
        <dbReference type="ARBA" id="ARBA00022824"/>
    </source>
</evidence>
<dbReference type="GO" id="GO:0006493">
    <property type="term" value="P:protein O-linked glycosylation"/>
    <property type="evidence" value="ECO:0007669"/>
    <property type="project" value="TreeGrafter"/>
</dbReference>
<dbReference type="OMA" id="GKWAEHD"/>
<dbReference type="OrthoDB" id="2139606at2759"/>
<dbReference type="KEGG" id="aplc:110978840"/>
<dbReference type="EC" id="2.4.1.-" evidence="15"/>
<evidence type="ECO:0000256" key="12">
    <source>
        <dbReference type="ARBA" id="ARBA00023136"/>
    </source>
</evidence>
<dbReference type="RefSeq" id="XP_022089819.1">
    <property type="nucleotide sequence ID" value="XM_022234127.1"/>
</dbReference>
<keyword evidence="10 15" id="KW-1133">Transmembrane helix</keyword>
<dbReference type="Gene3D" id="3.90.550.50">
    <property type="match status" value="1"/>
</dbReference>
<dbReference type="GO" id="GO:0008194">
    <property type="term" value="F:UDP-glycosyltransferase activity"/>
    <property type="evidence" value="ECO:0007669"/>
    <property type="project" value="TreeGrafter"/>
</dbReference>
<evidence type="ECO:0000256" key="1">
    <source>
        <dbReference type="ARBA" id="ARBA00004240"/>
    </source>
</evidence>
<proteinExistence type="inferred from homology"/>
<evidence type="ECO:0000256" key="15">
    <source>
        <dbReference type="RuleBase" id="RU363063"/>
    </source>
</evidence>
<dbReference type="Pfam" id="PF01762">
    <property type="entry name" value="Galactosyl_T"/>
    <property type="match status" value="1"/>
</dbReference>
<gene>
    <name evidence="17" type="primary">LOC110978840</name>
</gene>
<evidence type="ECO:0000256" key="5">
    <source>
        <dbReference type="ARBA" id="ARBA00022676"/>
    </source>
</evidence>
<dbReference type="PANTHER" id="PTHR11214:SF219">
    <property type="entry name" value="UDP-GALNAC:BETA-1,3-N-ACETYLGALACTOSAMINYLTRANSFERASE 2"/>
    <property type="match status" value="1"/>
</dbReference>
<keyword evidence="5 15" id="KW-0328">Glycosyltransferase</keyword>